<comment type="similarity">
    <text evidence="1">Belongs to the membrane fusion protein (MFP) (TC 8.A.1) family.</text>
</comment>
<evidence type="ECO:0000259" key="9">
    <source>
        <dbReference type="Pfam" id="PF25975"/>
    </source>
</evidence>
<protein>
    <submittedName>
        <fullName evidence="10">Efflux RND transporter periplasmic adaptor subunit</fullName>
    </submittedName>
</protein>
<evidence type="ECO:0000313" key="10">
    <source>
        <dbReference type="EMBL" id="PTU31535.1"/>
    </source>
</evidence>
<feature type="domain" description="Heavy metal binding" evidence="5">
    <location>
        <begin position="51"/>
        <end position="77"/>
    </location>
</feature>
<feature type="domain" description="CusB-like beta-barrel" evidence="8">
    <location>
        <begin position="257"/>
        <end position="334"/>
    </location>
</feature>
<name>A0A2T5MG30_9GAMM</name>
<dbReference type="Pfam" id="PF25919">
    <property type="entry name" value="BSH_CusB"/>
    <property type="match status" value="1"/>
</dbReference>
<evidence type="ECO:0000256" key="4">
    <source>
        <dbReference type="ARBA" id="ARBA00023065"/>
    </source>
</evidence>
<feature type="domain" description="CusB-like barrel-sandwich hybrid" evidence="7">
    <location>
        <begin position="137"/>
        <end position="253"/>
    </location>
</feature>
<evidence type="ECO:0000259" key="6">
    <source>
        <dbReference type="Pfam" id="PF25869"/>
    </source>
</evidence>
<accession>A0A2T5MG30</accession>
<dbReference type="GO" id="GO:0060003">
    <property type="term" value="P:copper ion export"/>
    <property type="evidence" value="ECO:0007669"/>
    <property type="project" value="TreeGrafter"/>
</dbReference>
<dbReference type="PANTHER" id="PTHR30097">
    <property type="entry name" value="CATION EFFLUX SYSTEM PROTEIN CUSB"/>
    <property type="match status" value="1"/>
</dbReference>
<dbReference type="InterPro" id="IPR045800">
    <property type="entry name" value="HMBD"/>
</dbReference>
<dbReference type="Pfam" id="PF19335">
    <property type="entry name" value="HMBD"/>
    <property type="match status" value="1"/>
</dbReference>
<dbReference type="EMBL" id="QANS01000003">
    <property type="protein sequence ID" value="PTU31535.1"/>
    <property type="molecule type" value="Genomic_DNA"/>
</dbReference>
<evidence type="ECO:0000256" key="2">
    <source>
        <dbReference type="ARBA" id="ARBA00022448"/>
    </source>
</evidence>
<dbReference type="InterPro" id="IPR058791">
    <property type="entry name" value="3HB_CusB"/>
</dbReference>
<dbReference type="Gene3D" id="2.40.420.20">
    <property type="match status" value="1"/>
</dbReference>
<dbReference type="InterPro" id="IPR051909">
    <property type="entry name" value="MFP_Cation_Efflux"/>
</dbReference>
<dbReference type="Pfam" id="PF25954">
    <property type="entry name" value="Beta-barrel_RND_2"/>
    <property type="match status" value="1"/>
</dbReference>
<dbReference type="Pfam" id="PF25869">
    <property type="entry name" value="3HB_CusB"/>
    <property type="match status" value="1"/>
</dbReference>
<dbReference type="OrthoDB" id="9806939at2"/>
<reference evidence="10 11" key="1">
    <citation type="submission" date="2018-04" db="EMBL/GenBank/DDBJ databases">
        <title>Novel species isolated from glacier.</title>
        <authorList>
            <person name="Liu Q."/>
            <person name="Xin Y.-H."/>
        </authorList>
    </citation>
    <scope>NUCLEOTIDE SEQUENCE [LARGE SCALE GENOMIC DNA]</scope>
    <source>
        <strain evidence="10 11">GT1R17</strain>
    </source>
</reference>
<dbReference type="RefSeq" id="WP_107940080.1">
    <property type="nucleotide sequence ID" value="NZ_QANS01000003.1"/>
</dbReference>
<evidence type="ECO:0000256" key="3">
    <source>
        <dbReference type="ARBA" id="ARBA00022729"/>
    </source>
</evidence>
<dbReference type="PANTHER" id="PTHR30097:SF15">
    <property type="entry name" value="CATION EFFLUX SYSTEM PROTEIN CUSB"/>
    <property type="match status" value="1"/>
</dbReference>
<dbReference type="FunFam" id="2.40.30.170:FF:000010">
    <property type="entry name" value="Efflux RND transporter periplasmic adaptor subunit"/>
    <property type="match status" value="1"/>
</dbReference>
<gene>
    <name evidence="10" type="ORF">CJD38_09395</name>
</gene>
<evidence type="ECO:0000313" key="11">
    <source>
        <dbReference type="Proteomes" id="UP000244248"/>
    </source>
</evidence>
<feature type="domain" description="CusB-like three alpha-helical bundle" evidence="6">
    <location>
        <begin position="172"/>
        <end position="220"/>
    </location>
</feature>
<proteinExistence type="inferred from homology"/>
<dbReference type="FunFam" id="2.40.420.20:FF:000003">
    <property type="entry name" value="Cation efflux system protein cusB"/>
    <property type="match status" value="1"/>
</dbReference>
<dbReference type="Proteomes" id="UP000244248">
    <property type="component" value="Unassembled WGS sequence"/>
</dbReference>
<evidence type="ECO:0000259" key="5">
    <source>
        <dbReference type="Pfam" id="PF19335"/>
    </source>
</evidence>
<dbReference type="GO" id="GO:0046914">
    <property type="term" value="F:transition metal ion binding"/>
    <property type="evidence" value="ECO:0007669"/>
    <property type="project" value="TreeGrafter"/>
</dbReference>
<dbReference type="Gene3D" id="6.10.140.730">
    <property type="match status" value="1"/>
</dbReference>
<dbReference type="AlphaFoldDB" id="A0A2T5MG30"/>
<dbReference type="InterPro" id="IPR006143">
    <property type="entry name" value="RND_pump_MFP"/>
</dbReference>
<comment type="caution">
    <text evidence="10">The sequence shown here is derived from an EMBL/GenBank/DDBJ whole genome shotgun (WGS) entry which is preliminary data.</text>
</comment>
<dbReference type="GO" id="GO:0015679">
    <property type="term" value="P:plasma membrane copper ion transport"/>
    <property type="evidence" value="ECO:0007669"/>
    <property type="project" value="TreeGrafter"/>
</dbReference>
<keyword evidence="11" id="KW-1185">Reference proteome</keyword>
<dbReference type="SUPFAM" id="SSF111369">
    <property type="entry name" value="HlyD-like secretion proteins"/>
    <property type="match status" value="1"/>
</dbReference>
<evidence type="ECO:0000259" key="8">
    <source>
        <dbReference type="Pfam" id="PF25954"/>
    </source>
</evidence>
<evidence type="ECO:0000259" key="7">
    <source>
        <dbReference type="Pfam" id="PF25919"/>
    </source>
</evidence>
<dbReference type="InterPro" id="IPR058790">
    <property type="entry name" value="BSH_CusB"/>
</dbReference>
<dbReference type="GO" id="GO:0022857">
    <property type="term" value="F:transmembrane transporter activity"/>
    <property type="evidence" value="ECO:0007669"/>
    <property type="project" value="InterPro"/>
</dbReference>
<dbReference type="NCBIfam" id="TIGR01730">
    <property type="entry name" value="RND_mfp"/>
    <property type="match status" value="1"/>
</dbReference>
<dbReference type="InterPro" id="IPR058649">
    <property type="entry name" value="CzcB_C"/>
</dbReference>
<keyword evidence="4" id="KW-0406">Ion transport</keyword>
<sequence>MKRSTFILSTLAISVIAGQAWWIASHHSSAAPSSADNKIAAAKPVERKPLYWYDPMKPDAHFDKPGPSPFMDMELVPMYADESAEADPVSASTGGTVKIDPQMVQNFGLRTAKVTRGSSNTGIHATGSVQIDESRIVVIESRTAGWVEQLNVNAVGDTIKRGQSVAGVYSPDLYAAQQELALATRSQDERLVDAARQRLSLQGLSTAQVSAVLKSGQAQRRALIAAPLNGVVTELNVREGQQVTPGMPLMRVADLSKVWIVVEVPESISASLSIGQVVEARVSALPGEALKGKVDYVYPSLDAQARTVRARMIFDNPKLMLKPGMYADVALAGNSAQKDGLSVPSEAVIRTGERNVVILALGQGKFRPAVVQVGEERNGSSEILSGIEEGETVVVSGQFLIDSEASLRGTLARMQDAEHKP</sequence>
<dbReference type="Gene3D" id="2.40.30.170">
    <property type="match status" value="1"/>
</dbReference>
<feature type="domain" description="CzcB-like C-terminal circularly permuted SH3-like" evidence="9">
    <location>
        <begin position="342"/>
        <end position="401"/>
    </location>
</feature>
<dbReference type="GO" id="GO:0030288">
    <property type="term" value="C:outer membrane-bounded periplasmic space"/>
    <property type="evidence" value="ECO:0007669"/>
    <property type="project" value="TreeGrafter"/>
</dbReference>
<organism evidence="10 11">
    <name type="scientific">Stenotrophobium rhamnosiphilum</name>
    <dbReference type="NCBI Taxonomy" id="2029166"/>
    <lineage>
        <taxon>Bacteria</taxon>
        <taxon>Pseudomonadati</taxon>
        <taxon>Pseudomonadota</taxon>
        <taxon>Gammaproteobacteria</taxon>
        <taxon>Nevskiales</taxon>
        <taxon>Nevskiaceae</taxon>
        <taxon>Stenotrophobium</taxon>
    </lineage>
</organism>
<dbReference type="GO" id="GO:0016020">
    <property type="term" value="C:membrane"/>
    <property type="evidence" value="ECO:0007669"/>
    <property type="project" value="InterPro"/>
</dbReference>
<dbReference type="Pfam" id="PF25975">
    <property type="entry name" value="CzcB_C"/>
    <property type="match status" value="1"/>
</dbReference>
<dbReference type="InterPro" id="IPR058792">
    <property type="entry name" value="Beta-barrel_RND_2"/>
</dbReference>
<evidence type="ECO:0000256" key="1">
    <source>
        <dbReference type="ARBA" id="ARBA00009477"/>
    </source>
</evidence>
<keyword evidence="2" id="KW-0813">Transport</keyword>
<keyword evidence="3" id="KW-0732">Signal</keyword>